<dbReference type="EMBL" id="RBDY01000009">
    <property type="protein sequence ID" value="RKN22758.1"/>
    <property type="molecule type" value="Genomic_DNA"/>
</dbReference>
<dbReference type="Pfam" id="PF02585">
    <property type="entry name" value="PIG-L"/>
    <property type="match status" value="1"/>
</dbReference>
<keyword evidence="7" id="KW-1185">Reference proteome</keyword>
<gene>
    <name evidence="4 5" type="primary">mshB</name>
    <name evidence="6" type="ORF">D7318_14485</name>
    <name evidence="5" type="ORF">D7319_14070</name>
</gene>
<comment type="caution">
    <text evidence="5">The sequence shown here is derived from an EMBL/GenBank/DDBJ whole genome shotgun (WGS) entry which is preliminary data.</text>
</comment>
<dbReference type="NCBIfam" id="TIGR03445">
    <property type="entry name" value="mycothiol_MshB"/>
    <property type="match status" value="1"/>
</dbReference>
<keyword evidence="2 4" id="KW-0378">Hydrolase</keyword>
<dbReference type="EC" id="3.5.1.103" evidence="4"/>
<dbReference type="RefSeq" id="WP_120697445.1">
    <property type="nucleotide sequence ID" value="NZ_RBDX01000009.1"/>
</dbReference>
<feature type="binding site" evidence="4">
    <location>
        <position position="149"/>
    </location>
    <ligand>
        <name>Zn(2+)</name>
        <dbReference type="ChEBI" id="CHEBI:29105"/>
    </ligand>
</feature>
<comment type="cofactor">
    <cofactor evidence="4">
        <name>Zn(2+)</name>
        <dbReference type="ChEBI" id="CHEBI:29105"/>
    </cofactor>
    <text evidence="4">Binds 1 zinc ion per subunit.</text>
</comment>
<keyword evidence="1 4" id="KW-0479">Metal-binding</keyword>
<sequence>MSSGPARVLLVHAHPDDESICNGVTMAAARAAGHAVTLVTCTLGEEGEVIPAELTHLVAGWDDALGPFRATELAAAMRALGVTDHRFLGGPGRWSDSGMMGLPSNDAPTAFWRADLDEAGAALAEIIAEVRPAVLITYDPHGGYGHPDHIKAHRVALRGAELAASHPTAPHRVARVLWCCLPRSAAEKRLDALRAAGPGPFAGVASIGDLPGVVEDDEVALAVTGTPEQVAAKAAAMAAHATQVEVARTREGPIFALSNGLAQPLWDTEFYRLAAGAPLPPGARDVFAGLDLAPERPDMSDGFEGEGERA</sequence>
<dbReference type="SUPFAM" id="SSF102588">
    <property type="entry name" value="LmbE-like"/>
    <property type="match status" value="1"/>
</dbReference>
<evidence type="ECO:0000313" key="6">
    <source>
        <dbReference type="EMBL" id="RKN22758.1"/>
    </source>
</evidence>
<comment type="function">
    <text evidence="4">Catalyzes the deacetylation of 1D-myo-inositol 2-acetamido-2-deoxy-alpha-D-glucopyranoside (GlcNAc-Ins) in the mycothiol biosynthesis pathway.</text>
</comment>
<dbReference type="OrthoDB" id="158614at2"/>
<dbReference type="InterPro" id="IPR003737">
    <property type="entry name" value="GlcNAc_PI_deacetylase-related"/>
</dbReference>
<protein>
    <recommendedName>
        <fullName evidence="4">1D-myo-inositol 2-acetamido-2-deoxy-alpha-D-glucopyranoside deacetylase</fullName>
        <shortName evidence="4">GlcNAc-Ins deacetylase</shortName>
        <ecNumber evidence="4">3.5.1.103</ecNumber>
    </recommendedName>
    <alternativeName>
        <fullName evidence="4">N-acetyl-1-D-myo-inositol-2-amino-2-deoxy-alpha-D-glucopyranoside deacetylase</fullName>
    </alternativeName>
</protein>
<dbReference type="InterPro" id="IPR017810">
    <property type="entry name" value="Mycothiol_biosynthesis_MshB"/>
</dbReference>
<dbReference type="PANTHER" id="PTHR12993:SF26">
    <property type="entry name" value="1D-MYO-INOSITOL 2-ACETAMIDO-2-DEOXY-ALPHA-D-GLUCOPYRANOSIDE DEACETYLASE"/>
    <property type="match status" value="1"/>
</dbReference>
<accession>A0A3A9W766</accession>
<dbReference type="Gene3D" id="3.40.50.10320">
    <property type="entry name" value="LmbE-like"/>
    <property type="match status" value="1"/>
</dbReference>
<dbReference type="GO" id="GO:0008270">
    <property type="term" value="F:zinc ion binding"/>
    <property type="evidence" value="ECO:0007669"/>
    <property type="project" value="UniProtKB-UniRule"/>
</dbReference>
<organism evidence="5 8">
    <name type="scientific">Streptomyces radicis</name>
    <dbReference type="NCBI Taxonomy" id="1750517"/>
    <lineage>
        <taxon>Bacteria</taxon>
        <taxon>Bacillati</taxon>
        <taxon>Actinomycetota</taxon>
        <taxon>Actinomycetes</taxon>
        <taxon>Kitasatosporales</taxon>
        <taxon>Streptomycetaceae</taxon>
        <taxon>Streptomyces</taxon>
    </lineage>
</organism>
<evidence type="ECO:0000256" key="1">
    <source>
        <dbReference type="ARBA" id="ARBA00022723"/>
    </source>
</evidence>
<dbReference type="AlphaFoldDB" id="A0A3A9W766"/>
<evidence type="ECO:0000256" key="3">
    <source>
        <dbReference type="ARBA" id="ARBA00022833"/>
    </source>
</evidence>
<dbReference type="PANTHER" id="PTHR12993">
    <property type="entry name" value="N-ACETYLGLUCOSAMINYL-PHOSPHATIDYLINOSITOL DE-N-ACETYLASE-RELATED"/>
    <property type="match status" value="1"/>
</dbReference>
<feature type="binding site" evidence="4">
    <location>
        <position position="17"/>
    </location>
    <ligand>
        <name>Zn(2+)</name>
        <dbReference type="ChEBI" id="CHEBI:29105"/>
    </ligand>
</feature>
<dbReference type="InterPro" id="IPR024078">
    <property type="entry name" value="LmbE-like_dom_sf"/>
</dbReference>
<evidence type="ECO:0000313" key="7">
    <source>
        <dbReference type="Proteomes" id="UP000268652"/>
    </source>
</evidence>
<comment type="catalytic activity">
    <reaction evidence="4">
        <text>1D-myo-inositol 2-acetamido-2-deoxy-alpha-D-glucopyranoside + H2O = 1D-myo-inositol 2-amino-2-deoxy-alpha-D-glucopyranoside + acetate</text>
        <dbReference type="Rhea" id="RHEA:26180"/>
        <dbReference type="ChEBI" id="CHEBI:15377"/>
        <dbReference type="ChEBI" id="CHEBI:30089"/>
        <dbReference type="ChEBI" id="CHEBI:52442"/>
        <dbReference type="ChEBI" id="CHEBI:58886"/>
        <dbReference type="EC" id="3.5.1.103"/>
    </reaction>
</comment>
<keyword evidence="3 4" id="KW-0862">Zinc</keyword>
<evidence type="ECO:0000313" key="5">
    <source>
        <dbReference type="EMBL" id="RKN09051.1"/>
    </source>
</evidence>
<evidence type="ECO:0000256" key="4">
    <source>
        <dbReference type="HAMAP-Rule" id="MF_01696"/>
    </source>
</evidence>
<dbReference type="GO" id="GO:0010125">
    <property type="term" value="P:mycothiol biosynthetic process"/>
    <property type="evidence" value="ECO:0007669"/>
    <property type="project" value="UniProtKB-UniRule"/>
</dbReference>
<dbReference type="EMBL" id="RBDX01000009">
    <property type="protein sequence ID" value="RKN09051.1"/>
    <property type="molecule type" value="Genomic_DNA"/>
</dbReference>
<evidence type="ECO:0000256" key="2">
    <source>
        <dbReference type="ARBA" id="ARBA00022801"/>
    </source>
</evidence>
<dbReference type="Proteomes" id="UP000275024">
    <property type="component" value="Unassembled WGS sequence"/>
</dbReference>
<proteinExistence type="inferred from homology"/>
<dbReference type="HAMAP" id="MF_01696">
    <property type="entry name" value="MshB"/>
    <property type="match status" value="1"/>
</dbReference>
<feature type="binding site" evidence="4">
    <location>
        <position position="14"/>
    </location>
    <ligand>
        <name>Zn(2+)</name>
        <dbReference type="ChEBI" id="CHEBI:29105"/>
    </ligand>
</feature>
<comment type="similarity">
    <text evidence="4">Belongs to the MshB deacetylase family.</text>
</comment>
<dbReference type="GO" id="GO:0035595">
    <property type="term" value="F:N-acetylglucosaminylinositol deacetylase activity"/>
    <property type="evidence" value="ECO:0007669"/>
    <property type="project" value="UniProtKB-EC"/>
</dbReference>
<evidence type="ECO:0000313" key="8">
    <source>
        <dbReference type="Proteomes" id="UP000275024"/>
    </source>
</evidence>
<dbReference type="Proteomes" id="UP000268652">
    <property type="component" value="Unassembled WGS sequence"/>
</dbReference>
<reference evidence="7 8" key="1">
    <citation type="submission" date="2018-09" db="EMBL/GenBank/DDBJ databases">
        <title>Streptomyces sp. nov. DS1-2, an endophytic actinomycete isolated from roots of Dendrobium scabrilingue.</title>
        <authorList>
            <person name="Kuncharoen N."/>
            <person name="Kudo T."/>
            <person name="Ohkuma M."/>
            <person name="Yuki M."/>
            <person name="Tanasupawat S."/>
        </authorList>
    </citation>
    <scope>NUCLEOTIDE SEQUENCE [LARGE SCALE GENOMIC DNA]</scope>
    <source>
        <strain evidence="5 8">AZ1-7</strain>
        <strain evidence="6 7">DS1-2</strain>
    </source>
</reference>
<name>A0A3A9W766_9ACTN</name>